<dbReference type="PANTHER" id="PTHR38776">
    <property type="entry name" value="MLTA-INTERACTING PROTEIN-RELATED"/>
    <property type="match status" value="1"/>
</dbReference>
<evidence type="ECO:0000256" key="1">
    <source>
        <dbReference type="ARBA" id="ARBA00004442"/>
    </source>
</evidence>
<dbReference type="InterPro" id="IPR010583">
    <property type="entry name" value="MipA"/>
</dbReference>
<keyword evidence="3 6" id="KW-0732">Signal</keyword>
<organism evidence="7 8">
    <name type="scientific">Catenovulum maritimum</name>
    <dbReference type="NCBI Taxonomy" id="1513271"/>
    <lineage>
        <taxon>Bacteria</taxon>
        <taxon>Pseudomonadati</taxon>
        <taxon>Pseudomonadota</taxon>
        <taxon>Gammaproteobacteria</taxon>
        <taxon>Alteromonadales</taxon>
        <taxon>Alteromonadaceae</taxon>
        <taxon>Catenovulum</taxon>
    </lineage>
</organism>
<reference evidence="7 8" key="1">
    <citation type="submission" date="2015-04" db="EMBL/GenBank/DDBJ databases">
        <title>Draft Genome Sequence of the Novel Agar-Digesting Marine Bacterium Q1.</title>
        <authorList>
            <person name="Li Y."/>
            <person name="Li D."/>
            <person name="Chen G."/>
            <person name="Du Z."/>
        </authorList>
    </citation>
    <scope>NUCLEOTIDE SEQUENCE [LARGE SCALE GENOMIC DNA]</scope>
    <source>
        <strain evidence="7 8">Q1</strain>
    </source>
</reference>
<gene>
    <name evidence="7" type="ORF">XM47_01875</name>
</gene>
<dbReference type="AlphaFoldDB" id="A0A0J8JQ74"/>
<dbReference type="OrthoDB" id="5827747at2"/>
<comment type="similarity">
    <text evidence="2">Belongs to the MipA/OmpV family.</text>
</comment>
<proteinExistence type="inferred from homology"/>
<keyword evidence="4" id="KW-0472">Membrane</keyword>
<comment type="caution">
    <text evidence="7">The sequence shown here is derived from an EMBL/GenBank/DDBJ whole genome shotgun (WGS) entry which is preliminary data.</text>
</comment>
<dbReference type="PANTHER" id="PTHR38776:SF1">
    <property type="entry name" value="MLTA-INTERACTING PROTEIN-RELATED"/>
    <property type="match status" value="1"/>
</dbReference>
<protein>
    <submittedName>
        <fullName evidence="7">Structural protein MipA</fullName>
    </submittedName>
</protein>
<keyword evidence="8" id="KW-1185">Reference proteome</keyword>
<dbReference type="RefSeq" id="WP_048688756.1">
    <property type="nucleotide sequence ID" value="NZ_KQ130482.1"/>
</dbReference>
<feature type="signal peptide" evidence="6">
    <location>
        <begin position="1"/>
        <end position="21"/>
    </location>
</feature>
<dbReference type="PATRIC" id="fig|1513271.3.peg.396"/>
<evidence type="ECO:0000313" key="7">
    <source>
        <dbReference type="EMBL" id="KMT66876.1"/>
    </source>
</evidence>
<keyword evidence="5" id="KW-0998">Cell outer membrane</keyword>
<name>A0A0J8JQ74_9ALTE</name>
<dbReference type="Proteomes" id="UP000037600">
    <property type="component" value="Unassembled WGS sequence"/>
</dbReference>
<evidence type="ECO:0000256" key="2">
    <source>
        <dbReference type="ARBA" id="ARBA00005722"/>
    </source>
</evidence>
<accession>A0A0J8JQ74</accession>
<evidence type="ECO:0000256" key="6">
    <source>
        <dbReference type="SAM" id="SignalP"/>
    </source>
</evidence>
<evidence type="ECO:0000313" key="8">
    <source>
        <dbReference type="Proteomes" id="UP000037600"/>
    </source>
</evidence>
<sequence>MKIIASLYFVLSIQFCLLNTAAAQVNKSVLVPLPSVDDFTDGKNGWAFGLGLGVEYESAYEGSDEFGLEIQPAGAVQWRDGDNIYYFAGEAFGWRGLRADSWLLDALVGFEEGRAETDSDDGRLDGLGDQEEGFELVLQARRSFTSDWRYWLVSRLVIGDEGNLGLFGIGRRFGSQSDGTGSEINLVAVFHDSEYANKGFGINPKQSAASSLVETHLSGGLRSFGIDYNYRHKINKNWQIFGEALFEYFSGPVRNSPISRSNYETEVGIGLIYVF</sequence>
<evidence type="ECO:0000256" key="3">
    <source>
        <dbReference type="ARBA" id="ARBA00022729"/>
    </source>
</evidence>
<feature type="chain" id="PRO_5005301573" evidence="6">
    <location>
        <begin position="22"/>
        <end position="275"/>
    </location>
</feature>
<dbReference type="EMBL" id="LAZL01000002">
    <property type="protein sequence ID" value="KMT66876.1"/>
    <property type="molecule type" value="Genomic_DNA"/>
</dbReference>
<dbReference type="Pfam" id="PF06629">
    <property type="entry name" value="MipA"/>
    <property type="match status" value="1"/>
</dbReference>
<dbReference type="GO" id="GO:0009279">
    <property type="term" value="C:cell outer membrane"/>
    <property type="evidence" value="ECO:0007669"/>
    <property type="project" value="UniProtKB-SubCell"/>
</dbReference>
<evidence type="ECO:0000256" key="5">
    <source>
        <dbReference type="ARBA" id="ARBA00023237"/>
    </source>
</evidence>
<comment type="subcellular location">
    <subcellularLocation>
        <location evidence="1">Cell outer membrane</location>
    </subcellularLocation>
</comment>
<evidence type="ECO:0000256" key="4">
    <source>
        <dbReference type="ARBA" id="ARBA00023136"/>
    </source>
</evidence>
<dbReference type="STRING" id="1513271.XM47_01875"/>